<comment type="function">
    <text evidence="7">Degrades oligopeptides.</text>
</comment>
<gene>
    <name evidence="12" type="ORF">EAS64_19500</name>
</gene>
<dbReference type="Gene3D" id="2.30.42.10">
    <property type="match status" value="1"/>
</dbReference>
<dbReference type="Pfam" id="PF03572">
    <property type="entry name" value="Peptidase_S41"/>
    <property type="match status" value="1"/>
</dbReference>
<evidence type="ECO:0000256" key="9">
    <source>
        <dbReference type="PIRSR" id="PIRSR036421-3"/>
    </source>
</evidence>
<dbReference type="Pfam" id="PF14685">
    <property type="entry name" value="PDZ_Tricorn"/>
    <property type="match status" value="1"/>
</dbReference>
<evidence type="ECO:0000256" key="10">
    <source>
        <dbReference type="SAM" id="MobiDB-lite"/>
    </source>
</evidence>
<dbReference type="PIRSF" id="PIRSF036421">
    <property type="entry name" value="Tricorn_protease"/>
    <property type="match status" value="1"/>
</dbReference>
<dbReference type="SUPFAM" id="SSF52096">
    <property type="entry name" value="ClpP/crotonase"/>
    <property type="match status" value="1"/>
</dbReference>
<evidence type="ECO:0000313" key="12">
    <source>
        <dbReference type="EMBL" id="TVZ04543.1"/>
    </source>
</evidence>
<dbReference type="InterPro" id="IPR005151">
    <property type="entry name" value="Tail-specific_protease"/>
</dbReference>
<evidence type="ECO:0000256" key="7">
    <source>
        <dbReference type="PIRNR" id="PIRNR036421"/>
    </source>
</evidence>
<dbReference type="Gene3D" id="3.90.226.10">
    <property type="entry name" value="2-enoyl-CoA Hydratase, Chain A, domain 1"/>
    <property type="match status" value="1"/>
</dbReference>
<sequence>MASRGYLRFPHVTNDLVVFVAADDVWLAPVGGGRAWRFTADEAAAWTPRLTPDGTHVAWVSSRDGSAEVYTAGLDGGVSTRLTYWGMRWAHVSGWTPDGEVLAVSAAHQPFGHYVRARALTTELSGSPGAERVLPLGPVSDLSLGASGANAGGADTVALLTGTWGSFGTDLAEWKRYRGGTAGRLWTGTATAVLSGAPGGTPSPFLRVLADLPTQFASPMIVGGRLAFLSDHEGTGNVYSCALDGTDLRRHTDHEGWYARQASTDGQRIVYARGGELWLLEDLRAPGPVRLDITLGSPARGRAPRLVTAEDHVGSLSVDQGGRASSVEVRGTVHWLTHRDGPARAVSVVPGVRARFPEVLGTGGQVIWATDADGSDALEIGSGDPASSAGPAEAPRRIAVGQVGRVTGLAAAPDGKTVAVAAQDGRLRVVDIESGQVRELAASDNGIVTGLAWSPDSAWLAWSQPTEHPADSNINQLRRLRLARIADGAAFDATDGRFTDTEPVFTLDGKYLAFLSLRDFDPVYDSHFFDLTFPYGARPHLLTLDAATPSPFAPELGGRPVGEPADKRADVLSAAGESASADGTAANAAAGTAANAAAGTAAGTADGDRPSVPPVPVEPARIAERIVAIPVPEGRYSGLRAVKGGLAWLRKPVTGELGIGGAQPGDDAPRPSLERFDFARRDVSELAGDVDWFAASGDGTRLVINDHGRLTVIPAERKADDGNPDDRIEIDRSRARFLLDPTAMWRQAYAEAARIMRHDFWVPDMADVDWDAVQDEYRPLLDRITTSSEFIDVLWELFGELGTSHAYARPAGGGTAPDSTSTGTPGLLGADIERSGDTWRLSRVIRGDTSDPRARAPLASPGAGIAAGDVLLAVDGRPVGPDGPGPLLAGAAGKPVALTVAPADGGSPRSVPVVPLRSEVRLRYLDWVSAKRAQVRELSGGRIGYLHVPDMVSQGWADFHRDLRTEMLCDALIVDVRGNTGGHTSALVVEKLARKVIAWNVPSGMKPATHPEDAPRGPVVAVADECSGSDGDIVTAAVRLLGLGPVVGARTWGGVIGYDDDHELVDGTRMTVPRLAFWFDELGWGVENYGVDPDVEVIMSPDDWAAGRDTQLETAVSLALDALEQRPAARPPDTRTRASRRRPPLPPRA</sequence>
<evidence type="ECO:0000313" key="13">
    <source>
        <dbReference type="Proteomes" id="UP000460272"/>
    </source>
</evidence>
<dbReference type="AlphaFoldDB" id="A0A6P2C4V5"/>
<dbReference type="SMART" id="SM00245">
    <property type="entry name" value="TSPc"/>
    <property type="match status" value="1"/>
</dbReference>
<feature type="domain" description="Tail specific protease" evidence="11">
    <location>
        <begin position="906"/>
        <end position="1098"/>
    </location>
</feature>
<name>A0A6P2C4V5_9ACTN</name>
<evidence type="ECO:0000256" key="1">
    <source>
        <dbReference type="ARBA" id="ARBA00004496"/>
    </source>
</evidence>
<evidence type="ECO:0000256" key="6">
    <source>
        <dbReference type="ARBA" id="ARBA00022825"/>
    </source>
</evidence>
<evidence type="ECO:0000256" key="2">
    <source>
        <dbReference type="ARBA" id="ARBA00008524"/>
    </source>
</evidence>
<evidence type="ECO:0000256" key="5">
    <source>
        <dbReference type="ARBA" id="ARBA00022801"/>
    </source>
</evidence>
<dbReference type="InterPro" id="IPR015943">
    <property type="entry name" value="WD40/YVTN_repeat-like_dom_sf"/>
</dbReference>
<dbReference type="GO" id="GO:0008236">
    <property type="term" value="F:serine-type peptidase activity"/>
    <property type="evidence" value="ECO:0007669"/>
    <property type="project" value="UniProtKB-UniRule"/>
</dbReference>
<dbReference type="Proteomes" id="UP000460272">
    <property type="component" value="Unassembled WGS sequence"/>
</dbReference>
<feature type="active site" description="Charge relay system" evidence="8">
    <location>
        <position position="805"/>
    </location>
</feature>
<protein>
    <recommendedName>
        <fullName evidence="7">Tricorn protease homolog</fullName>
        <ecNumber evidence="7">3.4.21.-</ecNumber>
    </recommendedName>
</protein>
<dbReference type="InterPro" id="IPR029414">
    <property type="entry name" value="Tricorn_PDZ"/>
</dbReference>
<keyword evidence="4 7" id="KW-0645">Protease</keyword>
<dbReference type="EMBL" id="RPFW01000003">
    <property type="protein sequence ID" value="TVZ04543.1"/>
    <property type="molecule type" value="Genomic_DNA"/>
</dbReference>
<dbReference type="GO" id="GO:0006508">
    <property type="term" value="P:proteolysis"/>
    <property type="evidence" value="ECO:0007669"/>
    <property type="project" value="UniProtKB-UniRule"/>
</dbReference>
<dbReference type="InterPro" id="IPR012393">
    <property type="entry name" value="Tricorn_protease"/>
</dbReference>
<dbReference type="GO" id="GO:0005737">
    <property type="term" value="C:cytoplasm"/>
    <property type="evidence" value="ECO:0007669"/>
    <property type="project" value="UniProtKB-SubCell"/>
</dbReference>
<dbReference type="RefSeq" id="WP_145854602.1">
    <property type="nucleotide sequence ID" value="NZ_RPFW01000003.1"/>
</dbReference>
<dbReference type="Pfam" id="PF14684">
    <property type="entry name" value="Tricorn_C1"/>
    <property type="match status" value="1"/>
</dbReference>
<feature type="region of interest" description="Disordered" evidence="10">
    <location>
        <begin position="1121"/>
        <end position="1149"/>
    </location>
</feature>
<keyword evidence="6 7" id="KW-0720">Serine protease</keyword>
<comment type="similarity">
    <text evidence="2 7">Belongs to the peptidase S41B family.</text>
</comment>
<evidence type="ECO:0000256" key="3">
    <source>
        <dbReference type="ARBA" id="ARBA00022490"/>
    </source>
</evidence>
<reference evidence="12 13" key="1">
    <citation type="submission" date="2018-11" db="EMBL/GenBank/DDBJ databases">
        <title>Trebonia kvetii gen.nov., sp.nov., a novel acidophilic actinobacterium, and proposal of the new actinobacterial family Treboniaceae fam. nov.</title>
        <authorList>
            <person name="Rapoport D."/>
            <person name="Sagova-Mareckova M."/>
            <person name="Sedlacek I."/>
            <person name="Provaznik J."/>
            <person name="Kralova S."/>
            <person name="Pavlinic D."/>
            <person name="Benes V."/>
            <person name="Kopecky J."/>
        </authorList>
    </citation>
    <scope>NUCLEOTIDE SEQUENCE [LARGE SCALE GENOMIC DNA]</scope>
    <source>
        <strain evidence="12 13">15Tr583</strain>
    </source>
</reference>
<keyword evidence="5 7" id="KW-0378">Hydrolase</keyword>
<feature type="active site" description="Charge relay system" evidence="8">
    <location>
        <position position="1087"/>
    </location>
</feature>
<comment type="subcellular location">
    <subcellularLocation>
        <location evidence="1 7">Cytoplasm</location>
    </subcellularLocation>
</comment>
<comment type="caution">
    <text evidence="12">The sequence shown here is derived from an EMBL/GenBank/DDBJ whole genome shotgun (WGS) entry which is preliminary data.</text>
</comment>
<dbReference type="OrthoDB" id="9758793at2"/>
<dbReference type="Pfam" id="PF26550">
    <property type="entry name" value="Tricorn_2nd"/>
    <property type="match status" value="1"/>
</dbReference>
<dbReference type="InterPro" id="IPR029045">
    <property type="entry name" value="ClpP/crotonase-like_dom_sf"/>
</dbReference>
<organism evidence="12 13">
    <name type="scientific">Trebonia kvetii</name>
    <dbReference type="NCBI Taxonomy" id="2480626"/>
    <lineage>
        <taxon>Bacteria</taxon>
        <taxon>Bacillati</taxon>
        <taxon>Actinomycetota</taxon>
        <taxon>Actinomycetes</taxon>
        <taxon>Streptosporangiales</taxon>
        <taxon>Treboniaceae</taxon>
        <taxon>Trebonia</taxon>
    </lineage>
</organism>
<dbReference type="InterPro" id="IPR028204">
    <property type="entry name" value="Tricorn_C1"/>
</dbReference>
<evidence type="ECO:0000259" key="11">
    <source>
        <dbReference type="SMART" id="SM00245"/>
    </source>
</evidence>
<proteinExistence type="inferred from homology"/>
<dbReference type="SUPFAM" id="SSF82171">
    <property type="entry name" value="DPP6 N-terminal domain-like"/>
    <property type="match status" value="1"/>
</dbReference>
<evidence type="ECO:0000256" key="8">
    <source>
        <dbReference type="PIRSR" id="PIRSR036421-1"/>
    </source>
</evidence>
<dbReference type="Pfam" id="PF26549">
    <property type="entry name" value="Tricorn_N"/>
    <property type="match status" value="1"/>
</dbReference>
<dbReference type="Gene3D" id="2.120.10.60">
    <property type="entry name" value="Tricorn protease N-terminal domain"/>
    <property type="match status" value="1"/>
</dbReference>
<dbReference type="SUPFAM" id="SSF69304">
    <property type="entry name" value="Tricorn protease N-terminal domain"/>
    <property type="match status" value="1"/>
</dbReference>
<dbReference type="PANTHER" id="PTHR43253:SF1">
    <property type="entry name" value="TRICORN PROTEASE HOMOLOG 2-RELATED"/>
    <property type="match status" value="1"/>
</dbReference>
<dbReference type="Gene3D" id="2.130.10.10">
    <property type="entry name" value="YVTN repeat-like/Quinoprotein amine dehydrogenase"/>
    <property type="match status" value="1"/>
</dbReference>
<dbReference type="InterPro" id="IPR036034">
    <property type="entry name" value="PDZ_sf"/>
</dbReference>
<feature type="site" description="Transition state stabilizer; via amide nitrogen" evidence="9">
    <location>
        <position position="1030"/>
    </location>
</feature>
<dbReference type="Gene3D" id="3.30.750.44">
    <property type="match status" value="1"/>
</dbReference>
<evidence type="ECO:0000256" key="4">
    <source>
        <dbReference type="ARBA" id="ARBA00022670"/>
    </source>
</evidence>
<keyword evidence="13" id="KW-1185">Reference proteome</keyword>
<dbReference type="EC" id="3.4.21.-" evidence="7"/>
<dbReference type="SUPFAM" id="SSF50156">
    <property type="entry name" value="PDZ domain-like"/>
    <property type="match status" value="1"/>
</dbReference>
<feature type="active site" description="Nucleophile" evidence="8">
    <location>
        <position position="1029"/>
    </location>
</feature>
<dbReference type="PANTHER" id="PTHR43253">
    <property type="entry name" value="TRICORN PROTEASE HOMOLOG 2-RELATED"/>
    <property type="match status" value="1"/>
</dbReference>
<dbReference type="CDD" id="cd07562">
    <property type="entry name" value="Peptidase_S41_TRI"/>
    <property type="match status" value="1"/>
</dbReference>
<accession>A0A6P2C4V5</accession>
<keyword evidence="3 7" id="KW-0963">Cytoplasm</keyword>